<protein>
    <submittedName>
        <fullName evidence="2">Uncharacterized protein</fullName>
    </submittedName>
</protein>
<dbReference type="OrthoDB" id="2138378at2759"/>
<proteinExistence type="predicted"/>
<dbReference type="AlphaFoldDB" id="A0A7R8X5L8"/>
<dbReference type="EMBL" id="LR899920">
    <property type="protein sequence ID" value="CAD7243301.1"/>
    <property type="molecule type" value="Genomic_DNA"/>
</dbReference>
<feature type="region of interest" description="Disordered" evidence="1">
    <location>
        <begin position="31"/>
        <end position="255"/>
    </location>
</feature>
<evidence type="ECO:0000313" key="2">
    <source>
        <dbReference type="EMBL" id="CAD7243301.1"/>
    </source>
</evidence>
<evidence type="ECO:0000313" key="3">
    <source>
        <dbReference type="Proteomes" id="UP000677054"/>
    </source>
</evidence>
<feature type="compositionally biased region" description="Basic and acidic residues" evidence="1">
    <location>
        <begin position="31"/>
        <end position="41"/>
    </location>
</feature>
<accession>A0A7R8X5L8</accession>
<keyword evidence="3" id="KW-1185">Reference proteome</keyword>
<feature type="compositionally biased region" description="Basic residues" evidence="1">
    <location>
        <begin position="235"/>
        <end position="255"/>
    </location>
</feature>
<gene>
    <name evidence="2" type="ORF">DSTB1V02_LOCUS3226</name>
</gene>
<feature type="compositionally biased region" description="Low complexity" evidence="1">
    <location>
        <begin position="111"/>
        <end position="130"/>
    </location>
</feature>
<sequence>MKVLGLPPGIQRLALALVKKWMGIVKGNEMRLQNHNEKLSGEDEGESEEDKERSKRRKESKKDLRGKDKNSSSRKSDQGSSVESKKKRKNTEDVEVKKMKKRTPDMASVQNLNSKNSSKPSSDGMSNSDFSDVKLDVDDDFLSKITKSKSERPKTVKTFNSKFRSTGLLEEPSKQPVTLKNSKKKEASLQRLSPAMKKEEFSQPIAPPSVSPPSSEKESNSQTASSDDQQDKVKEKHKSSSSKRKVMLNKAHKEKYFRSSLRLPSKCIRSLDKTGVRSLLEPFANCCR</sequence>
<evidence type="ECO:0000256" key="1">
    <source>
        <dbReference type="SAM" id="MobiDB-lite"/>
    </source>
</evidence>
<feature type="compositionally biased region" description="Basic and acidic residues" evidence="1">
    <location>
        <begin position="60"/>
        <end position="77"/>
    </location>
</feature>
<reference evidence="2" key="1">
    <citation type="submission" date="2020-11" db="EMBL/GenBank/DDBJ databases">
        <authorList>
            <person name="Tran Van P."/>
        </authorList>
    </citation>
    <scope>NUCLEOTIDE SEQUENCE</scope>
</reference>
<dbReference type="EMBL" id="CAJPEV010000403">
    <property type="protein sequence ID" value="CAG0884929.1"/>
    <property type="molecule type" value="Genomic_DNA"/>
</dbReference>
<organism evidence="2">
    <name type="scientific">Darwinula stevensoni</name>
    <dbReference type="NCBI Taxonomy" id="69355"/>
    <lineage>
        <taxon>Eukaryota</taxon>
        <taxon>Metazoa</taxon>
        <taxon>Ecdysozoa</taxon>
        <taxon>Arthropoda</taxon>
        <taxon>Crustacea</taxon>
        <taxon>Oligostraca</taxon>
        <taxon>Ostracoda</taxon>
        <taxon>Podocopa</taxon>
        <taxon>Podocopida</taxon>
        <taxon>Darwinulocopina</taxon>
        <taxon>Darwinuloidea</taxon>
        <taxon>Darwinulidae</taxon>
        <taxon>Darwinula</taxon>
    </lineage>
</organism>
<name>A0A7R8X5L8_9CRUS</name>
<dbReference type="Proteomes" id="UP000677054">
    <property type="component" value="Unassembled WGS sequence"/>
</dbReference>